<keyword evidence="3" id="KW-1185">Reference proteome</keyword>
<dbReference type="Pfam" id="PF13966">
    <property type="entry name" value="zf-RVT"/>
    <property type="match status" value="1"/>
</dbReference>
<dbReference type="EMBL" id="JAIVGD010000018">
    <property type="protein sequence ID" value="KAH0755906.1"/>
    <property type="molecule type" value="Genomic_DNA"/>
</dbReference>
<dbReference type="InterPro" id="IPR002156">
    <property type="entry name" value="RNaseH_domain"/>
</dbReference>
<gene>
    <name evidence="2" type="ORF">KY290_026176</name>
</gene>
<dbReference type="InterPro" id="IPR026960">
    <property type="entry name" value="RVT-Znf"/>
</dbReference>
<organism evidence="2 3">
    <name type="scientific">Solanum tuberosum</name>
    <name type="common">Potato</name>
    <dbReference type="NCBI Taxonomy" id="4113"/>
    <lineage>
        <taxon>Eukaryota</taxon>
        <taxon>Viridiplantae</taxon>
        <taxon>Streptophyta</taxon>
        <taxon>Embryophyta</taxon>
        <taxon>Tracheophyta</taxon>
        <taxon>Spermatophyta</taxon>
        <taxon>Magnoliopsida</taxon>
        <taxon>eudicotyledons</taxon>
        <taxon>Gunneridae</taxon>
        <taxon>Pentapetalae</taxon>
        <taxon>asterids</taxon>
        <taxon>lamiids</taxon>
        <taxon>Solanales</taxon>
        <taxon>Solanaceae</taxon>
        <taxon>Solanoideae</taxon>
        <taxon>Solaneae</taxon>
        <taxon>Solanum</taxon>
    </lineage>
</organism>
<dbReference type="InterPro" id="IPR012337">
    <property type="entry name" value="RNaseH-like_sf"/>
</dbReference>
<dbReference type="PROSITE" id="PS50879">
    <property type="entry name" value="RNASE_H_1"/>
    <property type="match status" value="1"/>
</dbReference>
<name>A0ABQ7UVN6_SOLTU</name>
<accession>A0ABQ7UVN6</accession>
<evidence type="ECO:0000313" key="3">
    <source>
        <dbReference type="Proteomes" id="UP000826656"/>
    </source>
</evidence>
<dbReference type="InterPro" id="IPR036397">
    <property type="entry name" value="RNaseH_sf"/>
</dbReference>
<sequence>MLNPSGKFTVKSAWEILRQPGDVLGDYKKLWIKGMPFKVSFLVWRTVVWKLLEMGSFKCNSDGASKGNPSPSSGAFCIRNGEGNLFYAEVGRLFDGSNLVAEVVALRLGLEYCVQHNLLPVTLETDSLSLKNILDGSWEIPWGIVMEVKRIKMLMKDKEGLKY</sequence>
<dbReference type="Pfam" id="PF13456">
    <property type="entry name" value="RVT_3"/>
    <property type="match status" value="1"/>
</dbReference>
<dbReference type="CDD" id="cd06222">
    <property type="entry name" value="RNase_H_like"/>
    <property type="match status" value="1"/>
</dbReference>
<dbReference type="Proteomes" id="UP000826656">
    <property type="component" value="Unassembled WGS sequence"/>
</dbReference>
<proteinExistence type="predicted"/>
<dbReference type="InterPro" id="IPR053151">
    <property type="entry name" value="RNase_H-like"/>
</dbReference>
<reference evidence="2 3" key="1">
    <citation type="journal article" date="2021" name="bioRxiv">
        <title>Chromosome-scale and haplotype-resolved genome assembly of a tetraploid potato cultivar.</title>
        <authorList>
            <person name="Sun H."/>
            <person name="Jiao W.-B."/>
            <person name="Krause K."/>
            <person name="Campoy J.A."/>
            <person name="Goel M."/>
            <person name="Folz-Donahue K."/>
            <person name="Kukat C."/>
            <person name="Huettel B."/>
            <person name="Schneeberger K."/>
        </authorList>
    </citation>
    <scope>NUCLEOTIDE SEQUENCE [LARGE SCALE GENOMIC DNA]</scope>
    <source>
        <strain evidence="2">SolTubOtavaFocal</strain>
        <tissue evidence="2">Leaves</tissue>
    </source>
</reference>
<feature type="domain" description="RNase H type-1" evidence="1">
    <location>
        <begin position="53"/>
        <end position="163"/>
    </location>
</feature>
<dbReference type="PANTHER" id="PTHR47723">
    <property type="entry name" value="OS05G0353850 PROTEIN"/>
    <property type="match status" value="1"/>
</dbReference>
<dbReference type="SUPFAM" id="SSF53098">
    <property type="entry name" value="Ribonuclease H-like"/>
    <property type="match status" value="1"/>
</dbReference>
<dbReference type="Gene3D" id="3.30.420.10">
    <property type="entry name" value="Ribonuclease H-like superfamily/Ribonuclease H"/>
    <property type="match status" value="1"/>
</dbReference>
<evidence type="ECO:0000259" key="1">
    <source>
        <dbReference type="PROSITE" id="PS50879"/>
    </source>
</evidence>
<dbReference type="PANTHER" id="PTHR47723:SF24">
    <property type="entry name" value="RNASE H TYPE-1 DOMAIN-CONTAINING PROTEIN"/>
    <property type="match status" value="1"/>
</dbReference>
<evidence type="ECO:0000313" key="2">
    <source>
        <dbReference type="EMBL" id="KAH0755906.1"/>
    </source>
</evidence>
<comment type="caution">
    <text evidence="2">The sequence shown here is derived from an EMBL/GenBank/DDBJ whole genome shotgun (WGS) entry which is preliminary data.</text>
</comment>
<protein>
    <recommendedName>
        <fullName evidence="1">RNase H type-1 domain-containing protein</fullName>
    </recommendedName>
</protein>
<dbReference type="InterPro" id="IPR044730">
    <property type="entry name" value="RNase_H-like_dom_plant"/>
</dbReference>